<dbReference type="InterPro" id="IPR014710">
    <property type="entry name" value="RmlC-like_jellyroll"/>
</dbReference>
<proteinExistence type="predicted"/>
<feature type="domain" description="Cyclic nucleotide-binding" evidence="1">
    <location>
        <begin position="29"/>
        <end position="132"/>
    </location>
</feature>
<organism evidence="2 3">
    <name type="scientific">Mucilaginibacter galii</name>
    <dbReference type="NCBI Taxonomy" id="2005073"/>
    <lineage>
        <taxon>Bacteria</taxon>
        <taxon>Pseudomonadati</taxon>
        <taxon>Bacteroidota</taxon>
        <taxon>Sphingobacteriia</taxon>
        <taxon>Sphingobacteriales</taxon>
        <taxon>Sphingobacteriaceae</taxon>
        <taxon>Mucilaginibacter</taxon>
    </lineage>
</organism>
<dbReference type="RefSeq" id="WP_188417196.1">
    <property type="nucleotide sequence ID" value="NZ_BMDO01000006.1"/>
</dbReference>
<dbReference type="Pfam" id="PF00027">
    <property type="entry name" value="cNMP_binding"/>
    <property type="match status" value="1"/>
</dbReference>
<reference evidence="2" key="1">
    <citation type="journal article" date="2014" name="Int. J. Syst. Evol. Microbiol.">
        <title>Complete genome sequence of Corynebacterium casei LMG S-19264T (=DSM 44701T), isolated from a smear-ripened cheese.</title>
        <authorList>
            <consortium name="US DOE Joint Genome Institute (JGI-PGF)"/>
            <person name="Walter F."/>
            <person name="Albersmeier A."/>
            <person name="Kalinowski J."/>
            <person name="Ruckert C."/>
        </authorList>
    </citation>
    <scope>NUCLEOTIDE SEQUENCE</scope>
    <source>
        <strain evidence="2">CCM 8711</strain>
    </source>
</reference>
<dbReference type="InterPro" id="IPR018490">
    <property type="entry name" value="cNMP-bd_dom_sf"/>
</dbReference>
<dbReference type="InterPro" id="IPR000595">
    <property type="entry name" value="cNMP-bd_dom"/>
</dbReference>
<dbReference type="Proteomes" id="UP000662074">
    <property type="component" value="Unassembled WGS sequence"/>
</dbReference>
<name>A0A917JB89_9SPHI</name>
<dbReference type="SUPFAM" id="SSF51206">
    <property type="entry name" value="cAMP-binding domain-like"/>
    <property type="match status" value="1"/>
</dbReference>
<evidence type="ECO:0000313" key="3">
    <source>
        <dbReference type="Proteomes" id="UP000662074"/>
    </source>
</evidence>
<reference evidence="2" key="2">
    <citation type="submission" date="2020-09" db="EMBL/GenBank/DDBJ databases">
        <authorList>
            <person name="Sun Q."/>
            <person name="Sedlacek I."/>
        </authorList>
    </citation>
    <scope>NUCLEOTIDE SEQUENCE</scope>
    <source>
        <strain evidence="2">CCM 8711</strain>
    </source>
</reference>
<protein>
    <recommendedName>
        <fullName evidence="1">Cyclic nucleotide-binding domain-containing protein</fullName>
    </recommendedName>
</protein>
<dbReference type="PROSITE" id="PS50042">
    <property type="entry name" value="CNMP_BINDING_3"/>
    <property type="match status" value="1"/>
</dbReference>
<dbReference type="AlphaFoldDB" id="A0A917JB89"/>
<dbReference type="EMBL" id="BMDO01000006">
    <property type="protein sequence ID" value="GGI51270.1"/>
    <property type="molecule type" value="Genomic_DNA"/>
</dbReference>
<sequence>MLEPLITHIQKFVPLTLDEQGVLQQYFDYKEIDKKHYLLNEGDTCKAQYFVIEGCLRMYFIKENGVEQIVQFGIDNWWLSDYSSLTLHTPSQFYIQAVQQSKILVLTQDKQEELLDKLPQIERYFRKVYQRAYAAAQMRITFFTDLSGEEKYHHFASRFPDFVQRVPQYMLASYLGFTPEFLSKVRGKKH</sequence>
<evidence type="ECO:0000313" key="2">
    <source>
        <dbReference type="EMBL" id="GGI51270.1"/>
    </source>
</evidence>
<gene>
    <name evidence="2" type="ORF">GCM10011425_24820</name>
</gene>
<evidence type="ECO:0000259" key="1">
    <source>
        <dbReference type="PROSITE" id="PS50042"/>
    </source>
</evidence>
<comment type="caution">
    <text evidence="2">The sequence shown here is derived from an EMBL/GenBank/DDBJ whole genome shotgun (WGS) entry which is preliminary data.</text>
</comment>
<dbReference type="CDD" id="cd00038">
    <property type="entry name" value="CAP_ED"/>
    <property type="match status" value="1"/>
</dbReference>
<dbReference type="Gene3D" id="2.60.120.10">
    <property type="entry name" value="Jelly Rolls"/>
    <property type="match status" value="1"/>
</dbReference>
<accession>A0A917JB89</accession>
<keyword evidence="3" id="KW-1185">Reference proteome</keyword>